<dbReference type="Proteomes" id="UP000003120">
    <property type="component" value="Unassembled WGS sequence"/>
</dbReference>
<evidence type="ECO:0000313" key="2">
    <source>
        <dbReference type="Proteomes" id="UP000003120"/>
    </source>
</evidence>
<sequence>MLTERQKEYIGVYAAIPSPNMFYWDLFREAREAYLGLGETINLNEVMAEMKEAGIVPRDTELPPMTINGNVAVSITPDIVGNSVGISALDSINANRTDTVVVNGQQMTASQYDVENKTMTLKNSICNTTNRMAAQALLTGKVKCAGNQEVDMKLPKDVEVNSKPKSWVTFFVEKINDYQIETGYMPSYILVGSKIAAELITEIQNTKASLLAAKVEKKGQSAIININGVLSEIRTLPPAIGYTNLIKETEDKVFLINNMSLVPLYAGLEFVGDTNNPEMMRGDVFVDKGDVNKQTGRATLFAKSAPFPAIALPKLIKVYKVTLG</sequence>
<evidence type="ECO:0000313" key="1">
    <source>
        <dbReference type="EMBL" id="EJU18808.1"/>
    </source>
</evidence>
<dbReference type="RefSeq" id="WP_005960420.1">
    <property type="nucleotide sequence ID" value="NZ_ALKK01000011.1"/>
</dbReference>
<gene>
    <name evidence="1" type="ORF">HMPREF1127_1078</name>
</gene>
<dbReference type="EMBL" id="ALKK01000011">
    <property type="protein sequence ID" value="EJU18808.1"/>
    <property type="molecule type" value="Genomic_DNA"/>
</dbReference>
<protein>
    <submittedName>
        <fullName evidence="1">Uncharacterized protein</fullName>
    </submittedName>
</protein>
<organism evidence="1 2">
    <name type="scientific">Fusobacterium necrophorum subsp. funduliforme Fnf 1007</name>
    <dbReference type="NCBI Taxonomy" id="1161424"/>
    <lineage>
        <taxon>Bacteria</taxon>
        <taxon>Fusobacteriati</taxon>
        <taxon>Fusobacteriota</taxon>
        <taxon>Fusobacteriia</taxon>
        <taxon>Fusobacteriales</taxon>
        <taxon>Fusobacteriaceae</taxon>
        <taxon>Fusobacterium</taxon>
    </lineage>
</organism>
<reference evidence="1 2" key="1">
    <citation type="submission" date="2012-07" db="EMBL/GenBank/DDBJ databases">
        <authorList>
            <person name="Durkin A.S."/>
            <person name="McCorrison J."/>
            <person name="Torralba M."/>
            <person name="Gillis M."/>
            <person name="Methe B."/>
            <person name="Sutton G."/>
            <person name="Nelson K.E."/>
        </authorList>
    </citation>
    <scope>NUCLEOTIDE SEQUENCE [LARGE SCALE GENOMIC DNA]</scope>
    <source>
        <strain evidence="1 2">Fnf 1007</strain>
    </source>
</reference>
<dbReference type="Gene3D" id="3.15.30.10">
    <property type="entry name" value="putative capsid protein of prophage domain like"/>
    <property type="match status" value="1"/>
</dbReference>
<comment type="caution">
    <text evidence="1">The sequence shown here is derived from an EMBL/GenBank/DDBJ whole genome shotgun (WGS) entry which is preliminary data.</text>
</comment>
<name>A0AAN3VX39_9FUSO</name>
<accession>A0AAN3VX39</accession>
<dbReference type="AlphaFoldDB" id="A0AAN3VX39"/>
<proteinExistence type="predicted"/>